<keyword evidence="1" id="KW-0732">Signal</keyword>
<feature type="signal peptide" evidence="1">
    <location>
        <begin position="1"/>
        <end position="26"/>
    </location>
</feature>
<feature type="chain" id="PRO_5047447949" description="Lipoprotein" evidence="1">
    <location>
        <begin position="27"/>
        <end position="128"/>
    </location>
</feature>
<keyword evidence="3" id="KW-1185">Reference proteome</keyword>
<comment type="caution">
    <text evidence="2">The sequence shown here is derived from an EMBL/GenBank/DDBJ whole genome shotgun (WGS) entry which is preliminary data.</text>
</comment>
<dbReference type="NCBIfam" id="NF037950">
    <property type="entry name" value="spanin2_1"/>
    <property type="match status" value="1"/>
</dbReference>
<evidence type="ECO:0008006" key="4">
    <source>
        <dbReference type="Google" id="ProtNLM"/>
    </source>
</evidence>
<organism evidence="2 3">
    <name type="scientific">Kibdelosporangium banguiense</name>
    <dbReference type="NCBI Taxonomy" id="1365924"/>
    <lineage>
        <taxon>Bacteria</taxon>
        <taxon>Bacillati</taxon>
        <taxon>Actinomycetota</taxon>
        <taxon>Actinomycetes</taxon>
        <taxon>Pseudonocardiales</taxon>
        <taxon>Pseudonocardiaceae</taxon>
        <taxon>Kibdelosporangium</taxon>
    </lineage>
</organism>
<gene>
    <name evidence="2" type="ORF">JOF56_005465</name>
</gene>
<dbReference type="Proteomes" id="UP001519332">
    <property type="component" value="Unassembled WGS sequence"/>
</dbReference>
<evidence type="ECO:0000313" key="3">
    <source>
        <dbReference type="Proteomes" id="UP001519332"/>
    </source>
</evidence>
<sequence length="128" mass="12848">MKRLATVVLGAGLVFALAGCDAIQQAQQTADSVSSGVNTATVCVDAIRVAGFTPDSADPQAAVDKAKATGDELTALAAKAGDTTVNQAINDLATTMKATTVQDLASGPAAWLQRKADQVSALTKACSP</sequence>
<reference evidence="2 3" key="1">
    <citation type="submission" date="2021-03" db="EMBL/GenBank/DDBJ databases">
        <title>Sequencing the genomes of 1000 actinobacteria strains.</title>
        <authorList>
            <person name="Klenk H.-P."/>
        </authorList>
    </citation>
    <scope>NUCLEOTIDE SEQUENCE [LARGE SCALE GENOMIC DNA]</scope>
    <source>
        <strain evidence="2 3">DSM 46670</strain>
    </source>
</reference>
<evidence type="ECO:0000313" key="2">
    <source>
        <dbReference type="EMBL" id="MBP2325080.1"/>
    </source>
</evidence>
<accession>A0ABS4TL07</accession>
<name>A0ABS4TL07_9PSEU</name>
<dbReference type="PROSITE" id="PS51257">
    <property type="entry name" value="PROKAR_LIPOPROTEIN"/>
    <property type="match status" value="1"/>
</dbReference>
<dbReference type="RefSeq" id="WP_209642327.1">
    <property type="nucleotide sequence ID" value="NZ_JAGINW010000001.1"/>
</dbReference>
<evidence type="ECO:0000256" key="1">
    <source>
        <dbReference type="SAM" id="SignalP"/>
    </source>
</evidence>
<protein>
    <recommendedName>
        <fullName evidence="4">Lipoprotein</fullName>
    </recommendedName>
</protein>
<proteinExistence type="predicted"/>
<dbReference type="EMBL" id="JAGINW010000001">
    <property type="protein sequence ID" value="MBP2325080.1"/>
    <property type="molecule type" value="Genomic_DNA"/>
</dbReference>